<accession>A0A9W4DJQ7</accession>
<feature type="compositionally biased region" description="Low complexity" evidence="1">
    <location>
        <begin position="88"/>
        <end position="97"/>
    </location>
</feature>
<reference evidence="2" key="1">
    <citation type="submission" date="2021-05" db="EMBL/GenBank/DDBJ databases">
        <authorList>
            <person name="Arsene-Ploetze F."/>
        </authorList>
    </citation>
    <scope>NUCLEOTIDE SEQUENCE</scope>
    <source>
        <strain evidence="2">DSM 42138</strain>
    </source>
</reference>
<protein>
    <submittedName>
        <fullName evidence="2">Uncharacterized protein</fullName>
    </submittedName>
</protein>
<evidence type="ECO:0000313" key="3">
    <source>
        <dbReference type="Proteomes" id="UP001152519"/>
    </source>
</evidence>
<feature type="compositionally biased region" description="Basic residues" evidence="1">
    <location>
        <begin position="120"/>
        <end position="134"/>
    </location>
</feature>
<proteinExistence type="predicted"/>
<organism evidence="2 3">
    <name type="scientific">Actinacidiphila cocklensis</name>
    <dbReference type="NCBI Taxonomy" id="887465"/>
    <lineage>
        <taxon>Bacteria</taxon>
        <taxon>Bacillati</taxon>
        <taxon>Actinomycetota</taxon>
        <taxon>Actinomycetes</taxon>
        <taxon>Kitasatosporales</taxon>
        <taxon>Streptomycetaceae</taxon>
        <taxon>Actinacidiphila</taxon>
    </lineage>
</organism>
<feature type="region of interest" description="Disordered" evidence="1">
    <location>
        <begin position="1"/>
        <end position="186"/>
    </location>
</feature>
<name>A0A9W4DJQ7_9ACTN</name>
<dbReference type="Proteomes" id="UP001152519">
    <property type="component" value="Unassembled WGS sequence"/>
</dbReference>
<sequence length="186" mass="20764">MDASVRLWERSHTSERSPHPEGPGHVQRSSTRPARTAGAEVTARPAAARLRRRRRGRRGAVRRGRAPGGRRRARADHAARRLDHRVARLLARPALEPAPERRLHEHRLRRDPSAAGLRGGVRRGQRGARRHPGHQHREPEPAAGLAFGDHAGHRADAPRDERRVEQHPAEPDPGRLHDDGRADAGQ</sequence>
<feature type="compositionally biased region" description="Basic and acidic residues" evidence="1">
    <location>
        <begin position="75"/>
        <end position="86"/>
    </location>
</feature>
<dbReference type="AlphaFoldDB" id="A0A9W4DJQ7"/>
<feature type="compositionally biased region" description="Basic residues" evidence="1">
    <location>
        <begin position="49"/>
        <end position="74"/>
    </location>
</feature>
<evidence type="ECO:0000313" key="2">
    <source>
        <dbReference type="EMBL" id="CAG6391464.1"/>
    </source>
</evidence>
<feature type="compositionally biased region" description="Basic and acidic residues" evidence="1">
    <location>
        <begin position="150"/>
        <end position="186"/>
    </location>
</feature>
<feature type="compositionally biased region" description="Basic and acidic residues" evidence="1">
    <location>
        <begin position="7"/>
        <end position="19"/>
    </location>
</feature>
<gene>
    <name evidence="2" type="ORF">SCOCK_120101</name>
</gene>
<evidence type="ECO:0000256" key="1">
    <source>
        <dbReference type="SAM" id="MobiDB-lite"/>
    </source>
</evidence>
<keyword evidence="3" id="KW-1185">Reference proteome</keyword>
<feature type="compositionally biased region" description="Basic and acidic residues" evidence="1">
    <location>
        <begin position="98"/>
        <end position="112"/>
    </location>
</feature>
<dbReference type="EMBL" id="CAJSLV010000024">
    <property type="protein sequence ID" value="CAG6391464.1"/>
    <property type="molecule type" value="Genomic_DNA"/>
</dbReference>
<comment type="caution">
    <text evidence="2">The sequence shown here is derived from an EMBL/GenBank/DDBJ whole genome shotgun (WGS) entry which is preliminary data.</text>
</comment>